<dbReference type="GO" id="GO:0140359">
    <property type="term" value="F:ABC-type transporter activity"/>
    <property type="evidence" value="ECO:0007669"/>
    <property type="project" value="InterPro"/>
</dbReference>
<evidence type="ECO:0000256" key="9">
    <source>
        <dbReference type="SAM" id="Phobius"/>
    </source>
</evidence>
<feature type="transmembrane region" description="Helical" evidence="9">
    <location>
        <begin position="21"/>
        <end position="46"/>
    </location>
</feature>
<feature type="transmembrane region" description="Helical" evidence="9">
    <location>
        <begin position="156"/>
        <end position="173"/>
    </location>
</feature>
<evidence type="ECO:0000313" key="12">
    <source>
        <dbReference type="EMBL" id="MBB1485308.1"/>
    </source>
</evidence>
<evidence type="ECO:0000313" key="13">
    <source>
        <dbReference type="Proteomes" id="UP000565262"/>
    </source>
</evidence>
<dbReference type="SUPFAM" id="SSF90123">
    <property type="entry name" value="ABC transporter transmembrane region"/>
    <property type="match status" value="1"/>
</dbReference>
<dbReference type="RefSeq" id="WP_182807074.1">
    <property type="nucleotide sequence ID" value="NZ_JACJFM010000001.1"/>
</dbReference>
<dbReference type="PANTHER" id="PTHR24221">
    <property type="entry name" value="ATP-BINDING CASSETTE SUB-FAMILY B"/>
    <property type="match status" value="1"/>
</dbReference>
<dbReference type="InterPro" id="IPR039421">
    <property type="entry name" value="Type_1_exporter"/>
</dbReference>
<dbReference type="CDD" id="cd03246">
    <property type="entry name" value="ABCC_Protease_Secretion"/>
    <property type="match status" value="1"/>
</dbReference>
<dbReference type="Gene3D" id="1.20.1560.10">
    <property type="entry name" value="ABC transporter type 1, transmembrane domain"/>
    <property type="match status" value="1"/>
</dbReference>
<dbReference type="GO" id="GO:0005886">
    <property type="term" value="C:plasma membrane"/>
    <property type="evidence" value="ECO:0007669"/>
    <property type="project" value="UniProtKB-SubCell"/>
</dbReference>
<dbReference type="SMART" id="SM00382">
    <property type="entry name" value="AAA"/>
    <property type="match status" value="1"/>
</dbReference>
<dbReference type="PROSITE" id="PS50893">
    <property type="entry name" value="ABC_TRANSPORTER_2"/>
    <property type="match status" value="1"/>
</dbReference>
<gene>
    <name evidence="12" type="ORF">H4O21_01565</name>
</gene>
<comment type="subcellular location">
    <subcellularLocation>
        <location evidence="1">Cell membrane</location>
        <topology evidence="1">Multi-pass membrane protein</topology>
    </subcellularLocation>
</comment>
<evidence type="ECO:0000256" key="2">
    <source>
        <dbReference type="ARBA" id="ARBA00022448"/>
    </source>
</evidence>
<proteinExistence type="predicted"/>
<dbReference type="InterPro" id="IPR017871">
    <property type="entry name" value="ABC_transporter-like_CS"/>
</dbReference>
<dbReference type="Pfam" id="PF00664">
    <property type="entry name" value="ABC_membrane"/>
    <property type="match status" value="1"/>
</dbReference>
<dbReference type="FunFam" id="3.40.50.300:FF:001444">
    <property type="entry name" value="ABC transporter ATP-binding protein"/>
    <property type="match status" value="1"/>
</dbReference>
<dbReference type="FunFam" id="1.20.1560.10:FF:000109">
    <property type="entry name" value="Alkaline protease secretion ATP-binding protein aprD"/>
    <property type="match status" value="1"/>
</dbReference>
<dbReference type="GO" id="GO:0030253">
    <property type="term" value="P:protein secretion by the type I secretion system"/>
    <property type="evidence" value="ECO:0007669"/>
    <property type="project" value="InterPro"/>
</dbReference>
<keyword evidence="6" id="KW-0067">ATP-binding</keyword>
<comment type="caution">
    <text evidence="12">The sequence shown here is derived from an EMBL/GenBank/DDBJ whole genome shotgun (WGS) entry which is preliminary data.</text>
</comment>
<evidence type="ECO:0000256" key="1">
    <source>
        <dbReference type="ARBA" id="ARBA00004651"/>
    </source>
</evidence>
<evidence type="ECO:0000256" key="6">
    <source>
        <dbReference type="ARBA" id="ARBA00022840"/>
    </source>
</evidence>
<reference evidence="12 13" key="1">
    <citation type="submission" date="2020-08" db="EMBL/GenBank/DDBJ databases">
        <title>Oceanospirillum sp. nov. isolated from marine sediment.</title>
        <authorList>
            <person name="Ji X."/>
        </authorList>
    </citation>
    <scope>NUCLEOTIDE SEQUENCE [LARGE SCALE GENOMIC DNA]</scope>
    <source>
        <strain evidence="12 13">D5</strain>
    </source>
</reference>
<evidence type="ECO:0000259" key="11">
    <source>
        <dbReference type="PROSITE" id="PS50929"/>
    </source>
</evidence>
<dbReference type="SUPFAM" id="SSF52540">
    <property type="entry name" value="P-loop containing nucleoside triphosphate hydrolases"/>
    <property type="match status" value="1"/>
</dbReference>
<dbReference type="InterPro" id="IPR047957">
    <property type="entry name" value="ABC_AprD-like_6TM"/>
</dbReference>
<dbReference type="GO" id="GO:0030256">
    <property type="term" value="C:type I protein secretion system complex"/>
    <property type="evidence" value="ECO:0007669"/>
    <property type="project" value="InterPro"/>
</dbReference>
<evidence type="ECO:0000256" key="8">
    <source>
        <dbReference type="ARBA" id="ARBA00023136"/>
    </source>
</evidence>
<dbReference type="InterPro" id="IPR036640">
    <property type="entry name" value="ABC1_TM_sf"/>
</dbReference>
<keyword evidence="5" id="KW-0547">Nucleotide-binding</keyword>
<dbReference type="PROSITE" id="PS00211">
    <property type="entry name" value="ABC_TRANSPORTER_1"/>
    <property type="match status" value="1"/>
</dbReference>
<dbReference type="InterPro" id="IPR027417">
    <property type="entry name" value="P-loop_NTPase"/>
</dbReference>
<feature type="domain" description="ABC transmembrane type-1" evidence="11">
    <location>
        <begin position="22"/>
        <end position="299"/>
    </location>
</feature>
<keyword evidence="13" id="KW-1185">Reference proteome</keyword>
<dbReference type="EMBL" id="JACJFM010000001">
    <property type="protein sequence ID" value="MBB1485308.1"/>
    <property type="molecule type" value="Genomic_DNA"/>
</dbReference>
<feature type="domain" description="ABC transporter" evidence="10">
    <location>
        <begin position="330"/>
        <end position="565"/>
    </location>
</feature>
<evidence type="ECO:0000259" key="10">
    <source>
        <dbReference type="PROSITE" id="PS50893"/>
    </source>
</evidence>
<keyword evidence="3" id="KW-1003">Cell membrane</keyword>
<dbReference type="PANTHER" id="PTHR24221:SF248">
    <property type="entry name" value="ABC TRANSPORTER TRANSMEMBRANE REGION"/>
    <property type="match status" value="1"/>
</dbReference>
<evidence type="ECO:0000256" key="7">
    <source>
        <dbReference type="ARBA" id="ARBA00022989"/>
    </source>
</evidence>
<dbReference type="InterPro" id="IPR011527">
    <property type="entry name" value="ABC1_TM_dom"/>
</dbReference>
<dbReference type="PROSITE" id="PS50929">
    <property type="entry name" value="ABC_TM1F"/>
    <property type="match status" value="1"/>
</dbReference>
<dbReference type="InterPro" id="IPR010128">
    <property type="entry name" value="ATPase_T1SS_PrtD-like"/>
</dbReference>
<dbReference type="GO" id="GO:0034040">
    <property type="term" value="F:ATPase-coupled lipid transmembrane transporter activity"/>
    <property type="evidence" value="ECO:0007669"/>
    <property type="project" value="TreeGrafter"/>
</dbReference>
<dbReference type="Gene3D" id="3.40.50.300">
    <property type="entry name" value="P-loop containing nucleotide triphosphate hydrolases"/>
    <property type="match status" value="1"/>
</dbReference>
<dbReference type="NCBIfam" id="TIGR01842">
    <property type="entry name" value="type_I_sec_PrtD"/>
    <property type="match status" value="1"/>
</dbReference>
<dbReference type="Pfam" id="PF00005">
    <property type="entry name" value="ABC_tran"/>
    <property type="match status" value="1"/>
</dbReference>
<evidence type="ECO:0000256" key="3">
    <source>
        <dbReference type="ARBA" id="ARBA00022475"/>
    </source>
</evidence>
<dbReference type="GO" id="GO:0016887">
    <property type="term" value="F:ATP hydrolysis activity"/>
    <property type="evidence" value="ECO:0007669"/>
    <property type="project" value="InterPro"/>
</dbReference>
<dbReference type="GO" id="GO:0005524">
    <property type="term" value="F:ATP binding"/>
    <property type="evidence" value="ECO:0007669"/>
    <property type="project" value="UniProtKB-KW"/>
</dbReference>
<evidence type="ECO:0000256" key="4">
    <source>
        <dbReference type="ARBA" id="ARBA00022692"/>
    </source>
</evidence>
<dbReference type="Proteomes" id="UP000565262">
    <property type="component" value="Unassembled WGS sequence"/>
</dbReference>
<accession>A0A839IK45</accession>
<evidence type="ECO:0000256" key="5">
    <source>
        <dbReference type="ARBA" id="ARBA00022741"/>
    </source>
</evidence>
<dbReference type="InterPro" id="IPR003593">
    <property type="entry name" value="AAA+_ATPase"/>
</dbReference>
<dbReference type="AlphaFoldDB" id="A0A839IK45"/>
<keyword evidence="4 9" id="KW-0812">Transmembrane</keyword>
<organism evidence="12 13">
    <name type="scientific">Oceanospirillum sediminis</name>
    <dbReference type="NCBI Taxonomy" id="2760088"/>
    <lineage>
        <taxon>Bacteria</taxon>
        <taxon>Pseudomonadati</taxon>
        <taxon>Pseudomonadota</taxon>
        <taxon>Gammaproteobacteria</taxon>
        <taxon>Oceanospirillales</taxon>
        <taxon>Oceanospirillaceae</taxon>
        <taxon>Oceanospirillum</taxon>
    </lineage>
</organism>
<keyword evidence="8 9" id="KW-0472">Membrane</keyword>
<sequence length="573" mass="62451">MSESKVAEDLRGALKASKRGFIAAGFFSLFINLLMLTAPLYMLQVYDRVVASRSLETLAFLTIIMVFMFAVMGTLEWVRSRILVRVGNQIDRYLSQRVYAAMFEMGVRNPAQRSAQPLNDLTSIRQFMTGNGLFAFFDAPWMPIYIGLLFLFHPAFGWFAIGAGVILFTVAILNERTTRERLKEASGESVKANALANNNLRNSEVLHAMGMLPGIMGRWYKQYQSFLGKQTEASDMAGTFSNMSKVLRMMFQSMILGLGAYYVVINEMSPGMMIAGSILMGRALAPLDLMINSWNGFNSARSAYGRLSELLIAIPSKQRKMPLPDPQGTVTVEGLVVIPPGSRAPAVRGAQFGVPPGEHIGIVGPSAAGKSTLARALLGIWPAANGTVRIDGADVQHYNRDELGPHLGYLPQDIELFDGTVSENIARFGDVDPAMVVEAAKKAGVHEMILQLPNAYDTVIGSNSGALSGGQRQRIGLARAIYGNPRVIVLDEPNSNLDDQGEQALSRTLQQLKQDGATLFVVSHRPSILKNIDKLLVMKDGQVQLFGPKDDVMKHLAQQKAGNAPMPAQAAKG</sequence>
<dbReference type="CDD" id="cd18586">
    <property type="entry name" value="ABC_6TM_PrtD_like"/>
    <property type="match status" value="1"/>
</dbReference>
<protein>
    <submittedName>
        <fullName evidence="12">Type I secretion system permease/ATPase</fullName>
    </submittedName>
</protein>
<feature type="transmembrane region" description="Helical" evidence="9">
    <location>
        <begin position="133"/>
        <end position="150"/>
    </location>
</feature>
<keyword evidence="7 9" id="KW-1133">Transmembrane helix</keyword>
<keyword evidence="2" id="KW-0813">Transport</keyword>
<feature type="transmembrane region" description="Helical" evidence="9">
    <location>
        <begin position="58"/>
        <end position="78"/>
    </location>
</feature>
<dbReference type="InterPro" id="IPR003439">
    <property type="entry name" value="ABC_transporter-like_ATP-bd"/>
</dbReference>
<name>A0A839IK45_9GAMM</name>